<feature type="region of interest" description="Disordered" evidence="2">
    <location>
        <begin position="391"/>
        <end position="431"/>
    </location>
</feature>
<dbReference type="PANTHER" id="PTHR38932">
    <property type="entry name" value="BNAC03G64660D PROTEIN"/>
    <property type="match status" value="1"/>
</dbReference>
<accession>A0A5N5L512</accession>
<dbReference type="Pfam" id="PF00076">
    <property type="entry name" value="RRM_1"/>
    <property type="match status" value="2"/>
</dbReference>
<keyword evidence="1" id="KW-0694">RNA-binding</keyword>
<dbReference type="Gene3D" id="3.30.70.330">
    <property type="match status" value="2"/>
</dbReference>
<feature type="compositionally biased region" description="Basic and acidic residues" evidence="2">
    <location>
        <begin position="393"/>
        <end position="407"/>
    </location>
</feature>
<feature type="domain" description="RRM" evidence="3">
    <location>
        <begin position="627"/>
        <end position="711"/>
    </location>
</feature>
<dbReference type="GO" id="GO:0003723">
    <property type="term" value="F:RNA binding"/>
    <property type="evidence" value="ECO:0007669"/>
    <property type="project" value="UniProtKB-UniRule"/>
</dbReference>
<feature type="domain" description="RRM" evidence="3">
    <location>
        <begin position="724"/>
        <end position="768"/>
    </location>
</feature>
<evidence type="ECO:0000256" key="1">
    <source>
        <dbReference type="PROSITE-ProRule" id="PRU00176"/>
    </source>
</evidence>
<sequence>MPDRDEVCCAAMIAGLPRILERSMRFRKCCDMGSTVRSVLGASGAAAETGALEQCRVTHGHAVQFLMSFSFVEYRGMECNDECLRTSKGSWFGAEIACCNGRHRHCTGLLQLFGCLNYFSDTGLFVEKERWLEKTESGELDPWDDSAHAIAANVLSAKGRWNEVAKLRKAGDRRHGRTEEIYSTIEELMEEIEKLGYVALGNEMLLEAGEKQKREALRHHREKLALALGEIFNIEILANPIRFKTLPKRNDARRHSISYRPFQFQNSIPYPSISTLFSPWITHFTKGPVFIVSAVIKPPPFVIILYDSFIHNRIASALTTEKHKVKVRTAGRDDQHAHNWSSLLSLKDIQFLCLQDSCFAVNGHQDVSPPITARIPKSYVSNVIMPRVSVSEEAEKKNNSTEEERLNIRASSIPRPRAVLSSPDNDAVIGNNSRTKVARPTASKNNKLVESRHEPCKVVPGQITDVSPTNTRKSKNTSDNKSELKVKKWSPTEKPHEEQCSHNRVLHYEFVAQKKKSSHFAGMTLQPKSMVIRGANKLNEAPATAAAVEEEDLPSEEAKGETDEVPVNTKLYFGNLPYNVDSAQLTGIIQEYGSPEMVESGMWSTVLEKTMAQGVREEPHVIIVGTGSLLSATFTWIQGGVVTKEFLWTVMLKYYIMMETRLLVLYHRETGRSRGFAFVTMSSIEDCNAVIENLDGSQYMGRISRVNFSNNLKPKEPLYPETEHKLFVGNLSWSVTSESLTQAFQEYGEVVGSRVLYDGETGKSSGYG</sequence>
<evidence type="ECO:0000256" key="2">
    <source>
        <dbReference type="SAM" id="MobiDB-lite"/>
    </source>
</evidence>
<name>A0A5N5L512_9ROSI</name>
<evidence type="ECO:0000313" key="4">
    <source>
        <dbReference type="EMBL" id="KAB5537700.1"/>
    </source>
</evidence>
<gene>
    <name evidence="4" type="ORF">DKX38_015233</name>
</gene>
<dbReference type="AlphaFoldDB" id="A0A5N5L512"/>
<dbReference type="SUPFAM" id="SSF54928">
    <property type="entry name" value="RNA-binding domain, RBD"/>
    <property type="match status" value="1"/>
</dbReference>
<dbReference type="PANTHER" id="PTHR38932:SF1">
    <property type="entry name" value="DUF4005 DOMAIN-CONTAINING PROTEIN"/>
    <property type="match status" value="1"/>
</dbReference>
<dbReference type="PROSITE" id="PS50102">
    <property type="entry name" value="RRM"/>
    <property type="match status" value="2"/>
</dbReference>
<dbReference type="InterPro" id="IPR000504">
    <property type="entry name" value="RRM_dom"/>
</dbReference>
<feature type="compositionally biased region" description="Basic and acidic residues" evidence="2">
    <location>
        <begin position="476"/>
        <end position="500"/>
    </location>
</feature>
<keyword evidence="5" id="KW-1185">Reference proteome</keyword>
<reference evidence="5" key="1">
    <citation type="journal article" date="2019" name="Gigascience">
        <title>De novo genome assembly of the endangered Acer yangbiense, a plant species with extremely small populations endemic to Yunnan Province, China.</title>
        <authorList>
            <person name="Yang J."/>
            <person name="Wariss H.M."/>
            <person name="Tao L."/>
            <person name="Zhang R."/>
            <person name="Yun Q."/>
            <person name="Hollingsworth P."/>
            <person name="Dao Z."/>
            <person name="Luo G."/>
            <person name="Guo H."/>
            <person name="Ma Y."/>
            <person name="Sun W."/>
        </authorList>
    </citation>
    <scope>NUCLEOTIDE SEQUENCE [LARGE SCALE GENOMIC DNA]</scope>
    <source>
        <strain evidence="5">cv. br00</strain>
    </source>
</reference>
<proteinExistence type="predicted"/>
<dbReference type="InterPro" id="IPR035979">
    <property type="entry name" value="RBD_domain_sf"/>
</dbReference>
<feature type="region of interest" description="Disordered" evidence="2">
    <location>
        <begin position="460"/>
        <end position="500"/>
    </location>
</feature>
<evidence type="ECO:0000313" key="5">
    <source>
        <dbReference type="Proteomes" id="UP000326939"/>
    </source>
</evidence>
<comment type="caution">
    <text evidence="4">The sequence shown here is derived from an EMBL/GenBank/DDBJ whole genome shotgun (WGS) entry which is preliminary data.</text>
</comment>
<dbReference type="SMART" id="SM00360">
    <property type="entry name" value="RRM"/>
    <property type="match status" value="1"/>
</dbReference>
<dbReference type="InterPro" id="IPR012677">
    <property type="entry name" value="Nucleotide-bd_a/b_plait_sf"/>
</dbReference>
<dbReference type="EMBL" id="VDCV01000010">
    <property type="protein sequence ID" value="KAB5537700.1"/>
    <property type="molecule type" value="Genomic_DNA"/>
</dbReference>
<dbReference type="Proteomes" id="UP000326939">
    <property type="component" value="Chromosome 10"/>
</dbReference>
<evidence type="ECO:0000259" key="3">
    <source>
        <dbReference type="PROSITE" id="PS50102"/>
    </source>
</evidence>
<protein>
    <recommendedName>
        <fullName evidence="3">RRM domain-containing protein</fullName>
    </recommendedName>
</protein>
<organism evidence="4 5">
    <name type="scientific">Salix brachista</name>
    <dbReference type="NCBI Taxonomy" id="2182728"/>
    <lineage>
        <taxon>Eukaryota</taxon>
        <taxon>Viridiplantae</taxon>
        <taxon>Streptophyta</taxon>
        <taxon>Embryophyta</taxon>
        <taxon>Tracheophyta</taxon>
        <taxon>Spermatophyta</taxon>
        <taxon>Magnoliopsida</taxon>
        <taxon>eudicotyledons</taxon>
        <taxon>Gunneridae</taxon>
        <taxon>Pentapetalae</taxon>
        <taxon>rosids</taxon>
        <taxon>fabids</taxon>
        <taxon>Malpighiales</taxon>
        <taxon>Salicaceae</taxon>
        <taxon>Saliceae</taxon>
        <taxon>Salix</taxon>
    </lineage>
</organism>